<dbReference type="Proteomes" id="UP000191661">
    <property type="component" value="Unassembled WGS sequence"/>
</dbReference>
<evidence type="ECO:0000313" key="5">
    <source>
        <dbReference type="Proteomes" id="UP000191661"/>
    </source>
</evidence>
<comment type="caution">
    <text evidence="4">The sequence shown here is derived from an EMBL/GenBank/DDBJ whole genome shotgun (WGS) entry which is preliminary data.</text>
</comment>
<protein>
    <submittedName>
        <fullName evidence="4">Putative flavodoxin</fullName>
    </submittedName>
</protein>
<dbReference type="EMBL" id="JXMW01000029">
    <property type="protein sequence ID" value="OQD58114.1"/>
    <property type="molecule type" value="Genomic_DNA"/>
</dbReference>
<evidence type="ECO:0000313" key="4">
    <source>
        <dbReference type="EMBL" id="OQD58114.1"/>
    </source>
</evidence>
<evidence type="ECO:0000256" key="2">
    <source>
        <dbReference type="ARBA" id="ARBA00022630"/>
    </source>
</evidence>
<dbReference type="PANTHER" id="PTHR43278">
    <property type="entry name" value="NAD(P)H-DEPENDENT FMN-CONTAINING OXIDOREDUCTASE YWQN-RELATED"/>
    <property type="match status" value="1"/>
</dbReference>
<dbReference type="PANTHER" id="PTHR43278:SF2">
    <property type="entry name" value="IRON-SULFUR FLAVOPROTEIN"/>
    <property type="match status" value="1"/>
</dbReference>
<keyword evidence="2" id="KW-0285">Flavoprotein</keyword>
<evidence type="ECO:0000256" key="1">
    <source>
        <dbReference type="ARBA" id="ARBA00001917"/>
    </source>
</evidence>
<organism evidence="4 5">
    <name type="scientific">Methanobrevibacter arboriphilus JCM 13429 = DSM 1125</name>
    <dbReference type="NCBI Taxonomy" id="1300164"/>
    <lineage>
        <taxon>Archaea</taxon>
        <taxon>Methanobacteriati</taxon>
        <taxon>Methanobacteriota</taxon>
        <taxon>Methanomada group</taxon>
        <taxon>Methanobacteria</taxon>
        <taxon>Methanobacteriales</taxon>
        <taxon>Methanobacteriaceae</taxon>
        <taxon>Methanobrevibacter</taxon>
    </lineage>
</organism>
<gene>
    <name evidence="4" type="ORF">MBBAR_29c00650</name>
</gene>
<dbReference type="SUPFAM" id="SSF52218">
    <property type="entry name" value="Flavoproteins"/>
    <property type="match status" value="1"/>
</dbReference>
<reference evidence="4 5" key="1">
    <citation type="submission" date="2014-12" db="EMBL/GenBank/DDBJ databases">
        <title>Genome sequence of Methanobrevibacter arboriphilicus DH1, DSM1125.</title>
        <authorList>
            <person name="Poehlein A."/>
            <person name="Thauer R.K."/>
            <person name="Seedorf H."/>
            <person name="Daniel R."/>
        </authorList>
    </citation>
    <scope>NUCLEOTIDE SEQUENCE [LARGE SCALE GENOMIC DNA]</scope>
    <source>
        <strain evidence="4 5">DH1</strain>
    </source>
</reference>
<dbReference type="AlphaFoldDB" id="A0A1V6N0F2"/>
<accession>A0A1V6N0F2</accession>
<sequence>MKVQNQKNGKIKFINLYSLEYKGCVSCFHFKRKDKKHGLFAMEDDLTPILEELKVDFIIFAPPIYFSTVSSGMSAFLEGFLFSNMIYMNQIM</sequence>
<proteinExistence type="predicted"/>
<dbReference type="InterPro" id="IPR029039">
    <property type="entry name" value="Flavoprotein-like_sf"/>
</dbReference>
<name>A0A1V6N0F2_METAZ</name>
<comment type="cofactor">
    <cofactor evidence="1">
        <name>FMN</name>
        <dbReference type="ChEBI" id="CHEBI:58210"/>
    </cofactor>
</comment>
<dbReference type="InterPro" id="IPR051796">
    <property type="entry name" value="ISF_SsuE-like"/>
</dbReference>
<keyword evidence="3" id="KW-0288">FMN</keyword>
<keyword evidence="5" id="KW-1185">Reference proteome</keyword>
<evidence type="ECO:0000256" key="3">
    <source>
        <dbReference type="ARBA" id="ARBA00022643"/>
    </source>
</evidence>
<dbReference type="Gene3D" id="3.40.50.360">
    <property type="match status" value="1"/>
</dbReference>